<dbReference type="OMA" id="HEYSTNH"/>
<dbReference type="InterPro" id="IPR002213">
    <property type="entry name" value="UDP_glucos_trans"/>
</dbReference>
<name>A0A022RW08_ERYGU</name>
<organism evidence="4 5">
    <name type="scientific">Erythranthe guttata</name>
    <name type="common">Yellow monkey flower</name>
    <name type="synonym">Mimulus guttatus</name>
    <dbReference type="NCBI Taxonomy" id="4155"/>
    <lineage>
        <taxon>Eukaryota</taxon>
        <taxon>Viridiplantae</taxon>
        <taxon>Streptophyta</taxon>
        <taxon>Embryophyta</taxon>
        <taxon>Tracheophyta</taxon>
        <taxon>Spermatophyta</taxon>
        <taxon>Magnoliopsida</taxon>
        <taxon>eudicotyledons</taxon>
        <taxon>Gunneridae</taxon>
        <taxon>Pentapetalae</taxon>
        <taxon>asterids</taxon>
        <taxon>lamiids</taxon>
        <taxon>Lamiales</taxon>
        <taxon>Phrymaceae</taxon>
        <taxon>Erythranthe</taxon>
    </lineage>
</organism>
<dbReference type="Gene3D" id="3.40.50.2000">
    <property type="entry name" value="Glycogen Phosphorylase B"/>
    <property type="match status" value="2"/>
</dbReference>
<proteinExistence type="inferred from homology"/>
<dbReference type="eggNOG" id="KOG1192">
    <property type="taxonomic scope" value="Eukaryota"/>
</dbReference>
<comment type="similarity">
    <text evidence="1">Belongs to the UDP-glycosyltransferase family.</text>
</comment>
<evidence type="ECO:0000256" key="2">
    <source>
        <dbReference type="ARBA" id="ARBA00022676"/>
    </source>
</evidence>
<evidence type="ECO:0000256" key="3">
    <source>
        <dbReference type="ARBA" id="ARBA00022679"/>
    </source>
</evidence>
<dbReference type="EMBL" id="KI630214">
    <property type="protein sequence ID" value="EYU44156.1"/>
    <property type="molecule type" value="Genomic_DNA"/>
</dbReference>
<dbReference type="KEGG" id="egt:105974614"/>
<sequence length="452" mass="50586">MSVSESFLPHLVFLPSGIGNLSPFLRLAAAMASRNCRVTFISIQTQAPAFEFSTFFANHPQINLLNLEIIDSNTPSHSTVTDPFIVQIQTINHSLNKLNPFLSSSQVSAIFSDFVLAAALSQISDNLHIPFYIISTTSVRFLSLVSYLPTILSKDPNVLFSNSCDEIEILGLKPIPKSSIPLAWKHEYSTNHLLTAYLLPNAKSLPKVNGVLLNTFHSFEPETIAALNNGIFLKNLPPVFPIGPLQFYGTHKIHDDDHHRHLLPWLSEQRAESVVYVNFGRREVMSADQMRELGKGLEICSYNYLWVMKGNNEEDDEFSDRGVIIRGEVDQEQILANPAIGGFVNQCEWDSVMQAAWNGVPILAWPQHGDQEMNAETVENAELGVWIKEWAPVEKMIEGEEIGQRVAKIMGDLNVKKRAKIVREKAREACEIGGSSEEAFMEVVEILTSKRN</sequence>
<keyword evidence="2" id="KW-0328">Glycosyltransferase</keyword>
<reference evidence="4 5" key="1">
    <citation type="journal article" date="2013" name="Proc. Natl. Acad. Sci. U.S.A.">
        <title>Fine-scale variation in meiotic recombination in Mimulus inferred from population shotgun sequencing.</title>
        <authorList>
            <person name="Hellsten U."/>
            <person name="Wright K.M."/>
            <person name="Jenkins J."/>
            <person name="Shu S."/>
            <person name="Yuan Y."/>
            <person name="Wessler S.R."/>
            <person name="Schmutz J."/>
            <person name="Willis J.H."/>
            <person name="Rokhsar D.S."/>
        </authorList>
    </citation>
    <scope>NUCLEOTIDE SEQUENCE [LARGE SCALE GENOMIC DNA]</scope>
    <source>
        <strain evidence="5">cv. DUN x IM62</strain>
    </source>
</reference>
<evidence type="ECO:0008006" key="6">
    <source>
        <dbReference type="Google" id="ProtNLM"/>
    </source>
</evidence>
<dbReference type="AlphaFoldDB" id="A0A022RW08"/>
<dbReference type="InterPro" id="IPR050481">
    <property type="entry name" value="UDP-glycosyltransf_plant"/>
</dbReference>
<dbReference type="SUPFAM" id="SSF53756">
    <property type="entry name" value="UDP-Glycosyltransferase/glycogen phosphorylase"/>
    <property type="match status" value="1"/>
</dbReference>
<dbReference type="PANTHER" id="PTHR48048">
    <property type="entry name" value="GLYCOSYLTRANSFERASE"/>
    <property type="match status" value="1"/>
</dbReference>
<dbReference type="GO" id="GO:0035251">
    <property type="term" value="F:UDP-glucosyltransferase activity"/>
    <property type="evidence" value="ECO:0007669"/>
    <property type="project" value="InterPro"/>
</dbReference>
<accession>A0A022RW08</accession>
<dbReference type="Proteomes" id="UP000030748">
    <property type="component" value="Unassembled WGS sequence"/>
</dbReference>
<dbReference type="PANTHER" id="PTHR48048:SF76">
    <property type="entry name" value="UDP-GLYCOSYLTRANSFERASE 708D1-LIKE"/>
    <property type="match status" value="1"/>
</dbReference>
<dbReference type="Pfam" id="PF00201">
    <property type="entry name" value="UDPGT"/>
    <property type="match status" value="1"/>
</dbReference>
<keyword evidence="3" id="KW-0808">Transferase</keyword>
<evidence type="ECO:0000313" key="5">
    <source>
        <dbReference type="Proteomes" id="UP000030748"/>
    </source>
</evidence>
<gene>
    <name evidence="4" type="ORF">MIMGU_mgv1a022922mg</name>
</gene>
<keyword evidence="5" id="KW-1185">Reference proteome</keyword>
<protein>
    <recommendedName>
        <fullName evidence="6">Glycosyltransferase</fullName>
    </recommendedName>
</protein>
<evidence type="ECO:0000313" key="4">
    <source>
        <dbReference type="EMBL" id="EYU44156.1"/>
    </source>
</evidence>
<dbReference type="CDD" id="cd03784">
    <property type="entry name" value="GT1_Gtf-like"/>
    <property type="match status" value="1"/>
</dbReference>
<dbReference type="OrthoDB" id="5835829at2759"/>
<evidence type="ECO:0000256" key="1">
    <source>
        <dbReference type="ARBA" id="ARBA00009995"/>
    </source>
</evidence>